<evidence type="ECO:0000256" key="1">
    <source>
        <dbReference type="ARBA" id="ARBA00010136"/>
    </source>
</evidence>
<reference evidence="3" key="2">
    <citation type="submission" date="2015-06" db="UniProtKB">
        <authorList>
            <consortium name="EnsemblMetazoa"/>
        </authorList>
    </citation>
    <scope>IDENTIFICATION</scope>
</reference>
<dbReference type="GO" id="GO:0043171">
    <property type="term" value="P:peptide catabolic process"/>
    <property type="evidence" value="ECO:0007669"/>
    <property type="project" value="TreeGrafter"/>
</dbReference>
<evidence type="ECO:0000313" key="3">
    <source>
        <dbReference type="EnsemblMetazoa" id="MESCA007053-PA"/>
    </source>
</evidence>
<dbReference type="GO" id="GO:0070006">
    <property type="term" value="F:metalloaminopeptidase activity"/>
    <property type="evidence" value="ECO:0007669"/>
    <property type="project" value="TreeGrafter"/>
</dbReference>
<dbReference type="Pfam" id="PF11838">
    <property type="entry name" value="ERAP1_C"/>
    <property type="match status" value="1"/>
</dbReference>
<evidence type="ECO:0000259" key="2">
    <source>
        <dbReference type="Pfam" id="PF11838"/>
    </source>
</evidence>
<dbReference type="InterPro" id="IPR050344">
    <property type="entry name" value="Peptidase_M1_aminopeptidases"/>
</dbReference>
<feature type="domain" description="ERAP1-like C-terminal" evidence="2">
    <location>
        <begin position="1"/>
        <end position="103"/>
    </location>
</feature>
<dbReference type="HOGENOM" id="CLU_1976048_0_0_1"/>
<dbReference type="AlphaFoldDB" id="T1GTL7"/>
<evidence type="ECO:0000313" key="4">
    <source>
        <dbReference type="Proteomes" id="UP000015102"/>
    </source>
</evidence>
<protein>
    <recommendedName>
        <fullName evidence="2">ERAP1-like C-terminal domain-containing protein</fullName>
    </recommendedName>
</protein>
<dbReference type="EMBL" id="CAQQ02393180">
    <property type="status" value="NOT_ANNOTATED_CDS"/>
    <property type="molecule type" value="Genomic_DNA"/>
</dbReference>
<dbReference type="GO" id="GO:0008270">
    <property type="term" value="F:zinc ion binding"/>
    <property type="evidence" value="ECO:0007669"/>
    <property type="project" value="TreeGrafter"/>
</dbReference>
<dbReference type="GO" id="GO:0005615">
    <property type="term" value="C:extracellular space"/>
    <property type="evidence" value="ECO:0007669"/>
    <property type="project" value="TreeGrafter"/>
</dbReference>
<dbReference type="PANTHER" id="PTHR11533:SF294">
    <property type="entry name" value="THYROTROPIN-RELEASING HORMONE-DEGRADING ECTOENZYME"/>
    <property type="match status" value="1"/>
</dbReference>
<reference evidence="4" key="1">
    <citation type="submission" date="2013-02" db="EMBL/GenBank/DDBJ databases">
        <authorList>
            <person name="Hughes D."/>
        </authorList>
    </citation>
    <scope>NUCLEOTIDE SEQUENCE</scope>
    <source>
        <strain>Durham</strain>
        <strain evidence="4">NC isolate 2 -- Noor lab</strain>
    </source>
</reference>
<dbReference type="GO" id="GO:0016020">
    <property type="term" value="C:membrane"/>
    <property type="evidence" value="ECO:0007669"/>
    <property type="project" value="TreeGrafter"/>
</dbReference>
<dbReference type="PANTHER" id="PTHR11533">
    <property type="entry name" value="PROTEASE M1 ZINC METALLOPROTEASE"/>
    <property type="match status" value="1"/>
</dbReference>
<dbReference type="GO" id="GO:0006508">
    <property type="term" value="P:proteolysis"/>
    <property type="evidence" value="ECO:0007669"/>
    <property type="project" value="TreeGrafter"/>
</dbReference>
<comment type="similarity">
    <text evidence="1">Belongs to the peptidase M1 family.</text>
</comment>
<dbReference type="STRING" id="36166.T1GTL7"/>
<dbReference type="InterPro" id="IPR024571">
    <property type="entry name" value="ERAP1-like_C_dom"/>
</dbReference>
<name>T1GTL7_MEGSC</name>
<keyword evidence="4" id="KW-1185">Reference proteome</keyword>
<dbReference type="GO" id="GO:0042277">
    <property type="term" value="F:peptide binding"/>
    <property type="evidence" value="ECO:0007669"/>
    <property type="project" value="TreeGrafter"/>
</dbReference>
<dbReference type="OMA" id="RNAIREW"/>
<dbReference type="EnsemblMetazoa" id="MESCA007053-RA">
    <property type="protein sequence ID" value="MESCA007053-PA"/>
    <property type="gene ID" value="MESCA007053"/>
</dbReference>
<dbReference type="Gene3D" id="1.25.50.20">
    <property type="match status" value="1"/>
</dbReference>
<dbReference type="GO" id="GO:0005737">
    <property type="term" value="C:cytoplasm"/>
    <property type="evidence" value="ECO:0007669"/>
    <property type="project" value="TreeGrafter"/>
</dbReference>
<sequence>WVLARYLRYAISGKDIRKQDIFRVFAAVSTNSVGQQLAFDFIRTNWDEIKAYLGSTMNNLYMILSFPTKRMNTKYNLIELEDFIKIKFTEIPRSVQQHIEQIKVNIDWMDRNYAAIVNWLESQKVYN</sequence>
<proteinExistence type="inferred from homology"/>
<dbReference type="Proteomes" id="UP000015102">
    <property type="component" value="Unassembled WGS sequence"/>
</dbReference>
<organism evidence="3 4">
    <name type="scientific">Megaselia scalaris</name>
    <name type="common">Humpbacked fly</name>
    <name type="synonym">Phora scalaris</name>
    <dbReference type="NCBI Taxonomy" id="36166"/>
    <lineage>
        <taxon>Eukaryota</taxon>
        <taxon>Metazoa</taxon>
        <taxon>Ecdysozoa</taxon>
        <taxon>Arthropoda</taxon>
        <taxon>Hexapoda</taxon>
        <taxon>Insecta</taxon>
        <taxon>Pterygota</taxon>
        <taxon>Neoptera</taxon>
        <taxon>Endopterygota</taxon>
        <taxon>Diptera</taxon>
        <taxon>Brachycera</taxon>
        <taxon>Muscomorpha</taxon>
        <taxon>Platypezoidea</taxon>
        <taxon>Phoridae</taxon>
        <taxon>Megaseliini</taxon>
        <taxon>Megaselia</taxon>
    </lineage>
</organism>
<accession>T1GTL7</accession>